<sequence>MRVLLFLATLGVTIFTVVDCIQSEDEEVRGLPKIVWVFLILLFSIPGAAAWFIAGRPRAARPAGAAGFGGGLGRGSRGHRPAPLAPDDDPEFLASLNKRVSSEEQDLLRRWEEDLLSRDEDAPHPDPRSSEAPEDLPNSFFEKDARADGTAPDDEATDDEAPRDAADEDSPEKRRKKDTDGDDGPASS</sequence>
<comment type="caution">
    <text evidence="9">The sequence shown here is derived from an EMBL/GenBank/DDBJ whole genome shotgun (WGS) entry which is preliminary data.</text>
</comment>
<evidence type="ECO:0000313" key="10">
    <source>
        <dbReference type="Proteomes" id="UP000567795"/>
    </source>
</evidence>
<evidence type="ECO:0000256" key="1">
    <source>
        <dbReference type="ARBA" id="ARBA00004651"/>
    </source>
</evidence>
<keyword evidence="2" id="KW-1003">Cell membrane</keyword>
<dbReference type="RefSeq" id="WP_179814465.1">
    <property type="nucleotide sequence ID" value="NZ_JACBZD010000001.1"/>
</dbReference>
<evidence type="ECO:0000256" key="5">
    <source>
        <dbReference type="ARBA" id="ARBA00023136"/>
    </source>
</evidence>
<evidence type="ECO:0000256" key="4">
    <source>
        <dbReference type="ARBA" id="ARBA00022989"/>
    </source>
</evidence>
<dbReference type="GO" id="GO:0005886">
    <property type="term" value="C:plasma membrane"/>
    <property type="evidence" value="ECO:0007669"/>
    <property type="project" value="UniProtKB-SubCell"/>
</dbReference>
<feature type="compositionally biased region" description="Basic and acidic residues" evidence="6">
    <location>
        <begin position="117"/>
        <end position="131"/>
    </location>
</feature>
<dbReference type="Pfam" id="PF13396">
    <property type="entry name" value="PLDc_N"/>
    <property type="match status" value="1"/>
</dbReference>
<dbReference type="AlphaFoldDB" id="A0A852ZYI9"/>
<organism evidence="9 10">
    <name type="scientific">Allostreptomyces psammosilenae</name>
    <dbReference type="NCBI Taxonomy" id="1892865"/>
    <lineage>
        <taxon>Bacteria</taxon>
        <taxon>Bacillati</taxon>
        <taxon>Actinomycetota</taxon>
        <taxon>Actinomycetes</taxon>
        <taxon>Kitasatosporales</taxon>
        <taxon>Streptomycetaceae</taxon>
        <taxon>Allostreptomyces</taxon>
    </lineage>
</organism>
<evidence type="ECO:0000313" key="9">
    <source>
        <dbReference type="EMBL" id="NYI05784.1"/>
    </source>
</evidence>
<feature type="region of interest" description="Disordered" evidence="6">
    <location>
        <begin position="117"/>
        <end position="188"/>
    </location>
</feature>
<keyword evidence="3 7" id="KW-0812">Transmembrane</keyword>
<keyword evidence="5 7" id="KW-0472">Membrane</keyword>
<dbReference type="Proteomes" id="UP000567795">
    <property type="component" value="Unassembled WGS sequence"/>
</dbReference>
<evidence type="ECO:0000256" key="7">
    <source>
        <dbReference type="SAM" id="Phobius"/>
    </source>
</evidence>
<proteinExistence type="predicted"/>
<keyword evidence="10" id="KW-1185">Reference proteome</keyword>
<evidence type="ECO:0000256" key="2">
    <source>
        <dbReference type="ARBA" id="ARBA00022475"/>
    </source>
</evidence>
<dbReference type="InterPro" id="IPR027379">
    <property type="entry name" value="CLS_N"/>
</dbReference>
<dbReference type="EMBL" id="JACBZD010000001">
    <property type="protein sequence ID" value="NYI05784.1"/>
    <property type="molecule type" value="Genomic_DNA"/>
</dbReference>
<gene>
    <name evidence="9" type="ORF">FHU37_002727</name>
</gene>
<accession>A0A852ZYI9</accession>
<protein>
    <recommendedName>
        <fullName evidence="8">Cardiolipin synthase N-terminal domain-containing protein</fullName>
    </recommendedName>
</protein>
<evidence type="ECO:0000259" key="8">
    <source>
        <dbReference type="Pfam" id="PF13396"/>
    </source>
</evidence>
<keyword evidence="4 7" id="KW-1133">Transmembrane helix</keyword>
<reference evidence="9 10" key="1">
    <citation type="submission" date="2020-07" db="EMBL/GenBank/DDBJ databases">
        <title>Sequencing the genomes of 1000 actinobacteria strains.</title>
        <authorList>
            <person name="Klenk H.-P."/>
        </authorList>
    </citation>
    <scope>NUCLEOTIDE SEQUENCE [LARGE SCALE GENOMIC DNA]</scope>
    <source>
        <strain evidence="9 10">DSM 42178</strain>
    </source>
</reference>
<evidence type="ECO:0000256" key="3">
    <source>
        <dbReference type="ARBA" id="ARBA00022692"/>
    </source>
</evidence>
<evidence type="ECO:0000256" key="6">
    <source>
        <dbReference type="SAM" id="MobiDB-lite"/>
    </source>
</evidence>
<feature type="transmembrane region" description="Helical" evidence="7">
    <location>
        <begin position="36"/>
        <end position="54"/>
    </location>
</feature>
<name>A0A852ZYI9_9ACTN</name>
<feature type="region of interest" description="Disordered" evidence="6">
    <location>
        <begin position="70"/>
        <end position="105"/>
    </location>
</feature>
<feature type="domain" description="Cardiolipin synthase N-terminal" evidence="8">
    <location>
        <begin position="12"/>
        <end position="56"/>
    </location>
</feature>
<comment type="subcellular location">
    <subcellularLocation>
        <location evidence="1">Cell membrane</location>
        <topology evidence="1">Multi-pass membrane protein</topology>
    </subcellularLocation>
</comment>